<organism evidence="1 2">
    <name type="scientific">Streblomastix strix</name>
    <dbReference type="NCBI Taxonomy" id="222440"/>
    <lineage>
        <taxon>Eukaryota</taxon>
        <taxon>Metamonada</taxon>
        <taxon>Preaxostyla</taxon>
        <taxon>Oxymonadida</taxon>
        <taxon>Streblomastigidae</taxon>
        <taxon>Streblomastix</taxon>
    </lineage>
</organism>
<accession>A0A5J4XA92</accession>
<reference evidence="1 2" key="1">
    <citation type="submission" date="2019-03" db="EMBL/GenBank/DDBJ databases">
        <title>Single cell metagenomics reveals metabolic interactions within the superorganism composed of flagellate Streblomastix strix and complex community of Bacteroidetes bacteria on its surface.</title>
        <authorList>
            <person name="Treitli S.C."/>
            <person name="Kolisko M."/>
            <person name="Husnik F."/>
            <person name="Keeling P."/>
            <person name="Hampl V."/>
        </authorList>
    </citation>
    <scope>NUCLEOTIDE SEQUENCE [LARGE SCALE GENOMIC DNA]</scope>
    <source>
        <strain evidence="1">ST1C</strain>
    </source>
</reference>
<comment type="caution">
    <text evidence="1">The sequence shown here is derived from an EMBL/GenBank/DDBJ whole genome shotgun (WGS) entry which is preliminary data.</text>
</comment>
<sequence>MAIGIFSKIKQLVQKVRKGLQWANDNVYKPFIKPFAKPILGVQGPVGQTIGKGLDAASSFLDYGYGKSNDGSPQNDETTQSFSYYTIKPKSCGTYISMREIDEIIGNQTAVPYTIPIRFRVSIPLDDFLIFSAFTDYPNGIFSGCTAELITGLHAELLTDSGLKNLVTANMARYKATDACLNRVRQFYSQRPFVVAAQRVEVWPFPTSATLTGIQTSQNIPLSHVTDFCLLFPKDARATTCIENPCYQNMQVTTCGRNFPDMSMNTFDQQFFQLQLNASILDPIFEANDEFEHILTTPRNTATRRLNCHNDLTSFLITFQCERNSNGALTFDGLDIQNQNTSFKLGRAPIYQGATDSYYNVDTS</sequence>
<dbReference type="OrthoDB" id="10500762at2759"/>
<dbReference type="Proteomes" id="UP000324800">
    <property type="component" value="Unassembled WGS sequence"/>
</dbReference>
<evidence type="ECO:0000313" key="1">
    <source>
        <dbReference type="EMBL" id="KAA6404178.1"/>
    </source>
</evidence>
<name>A0A5J4XA92_9EUKA</name>
<protein>
    <submittedName>
        <fullName evidence="1">Uncharacterized protein</fullName>
    </submittedName>
</protein>
<gene>
    <name evidence="1" type="ORF">EZS28_000287</name>
</gene>
<proteinExistence type="predicted"/>
<dbReference type="EMBL" id="SNRW01000022">
    <property type="protein sequence ID" value="KAA6404178.1"/>
    <property type="molecule type" value="Genomic_DNA"/>
</dbReference>
<evidence type="ECO:0000313" key="2">
    <source>
        <dbReference type="Proteomes" id="UP000324800"/>
    </source>
</evidence>
<dbReference type="AlphaFoldDB" id="A0A5J4XA92"/>